<comment type="caution">
    <text evidence="2">The sequence shown here is derived from an EMBL/GenBank/DDBJ whole genome shotgun (WGS) entry which is preliminary data.</text>
</comment>
<feature type="compositionally biased region" description="Basic and acidic residues" evidence="1">
    <location>
        <begin position="52"/>
        <end position="69"/>
    </location>
</feature>
<proteinExistence type="predicted"/>
<feature type="region of interest" description="Disordered" evidence="1">
    <location>
        <begin position="44"/>
        <end position="69"/>
    </location>
</feature>
<evidence type="ECO:0000256" key="1">
    <source>
        <dbReference type="SAM" id="MobiDB-lite"/>
    </source>
</evidence>
<gene>
    <name evidence="2" type="ORF">HMPREF3200_01727</name>
</gene>
<name>A0A133KAP8_9FIRM</name>
<dbReference type="PATRIC" id="fig|33036.3.peg.1712"/>
<evidence type="ECO:0000313" key="3">
    <source>
        <dbReference type="Proteomes" id="UP000070383"/>
    </source>
</evidence>
<evidence type="ECO:0000313" key="2">
    <source>
        <dbReference type="EMBL" id="KWZ76632.1"/>
    </source>
</evidence>
<dbReference type="Proteomes" id="UP000070383">
    <property type="component" value="Unassembled WGS sequence"/>
</dbReference>
<keyword evidence="3" id="KW-1185">Reference proteome</keyword>
<accession>A0A133KAP8</accession>
<protein>
    <submittedName>
        <fullName evidence="2">Uncharacterized protein</fullName>
    </submittedName>
</protein>
<sequence length="116" mass="14060">MFNFPKPNYKDKKKTKPSFDEWLNRASELLNEYMDESVDDIFKPQRKKEQKKKNIEKENIQRQEGDEDAQMRIEEAIKKREEEKIAEEKKKSKRRLNLNKAMIYSEILAKPLAKRK</sequence>
<dbReference type="EMBL" id="LRPM01000072">
    <property type="protein sequence ID" value="KWZ76632.1"/>
    <property type="molecule type" value="Genomic_DNA"/>
</dbReference>
<dbReference type="STRING" id="33036.HMPREF3200_01727"/>
<dbReference type="AlphaFoldDB" id="A0A133KAP8"/>
<reference evidence="3" key="1">
    <citation type="submission" date="2016-01" db="EMBL/GenBank/DDBJ databases">
        <authorList>
            <person name="Mitreva M."/>
            <person name="Pepin K.H."/>
            <person name="Mihindukulasuriya K.A."/>
            <person name="Fulton R."/>
            <person name="Fronick C."/>
            <person name="O'Laughlin M."/>
            <person name="Miner T."/>
            <person name="Herter B."/>
            <person name="Rosa B.A."/>
            <person name="Cordes M."/>
            <person name="Tomlinson C."/>
            <person name="Wollam A."/>
            <person name="Palsikar V.B."/>
            <person name="Mardis E.R."/>
            <person name="Wilson R.K."/>
        </authorList>
    </citation>
    <scope>NUCLEOTIDE SEQUENCE [LARGE SCALE GENOMIC DNA]</scope>
    <source>
        <strain evidence="3">MJR8151</strain>
    </source>
</reference>
<organism evidence="2 3">
    <name type="scientific">Anaerococcus tetradius</name>
    <dbReference type="NCBI Taxonomy" id="33036"/>
    <lineage>
        <taxon>Bacteria</taxon>
        <taxon>Bacillati</taxon>
        <taxon>Bacillota</taxon>
        <taxon>Tissierellia</taxon>
        <taxon>Tissierellales</taxon>
        <taxon>Peptoniphilaceae</taxon>
        <taxon>Anaerococcus</taxon>
    </lineage>
</organism>